<dbReference type="PANTHER" id="PTHR34584:SF1">
    <property type="entry name" value="NA(+)_H(+) ANTIPORTER SUBUNIT E1"/>
    <property type="match status" value="1"/>
</dbReference>
<keyword evidence="4" id="KW-0812">Transmembrane</keyword>
<dbReference type="RefSeq" id="WP_027837804.1">
    <property type="nucleotide sequence ID" value="NZ_BMHN01000001.1"/>
</dbReference>
<sequence length="157" mass="17135">MLRGLFLALGLFGLWLLLSGVYKPLWIGLGAASAIAVTFLLARMDVLDSEGVPLQMRTSTLPYWAWLQAEIVKANIAVTRILLRPKLDISPAITRVKPTQATDIGRVTFANSITLTPGTVTVDADGSEFIVHAIDEAFADPDGLADMDRRVTEIEQR</sequence>
<evidence type="ECO:0000256" key="3">
    <source>
        <dbReference type="ARBA" id="ARBA00022475"/>
    </source>
</evidence>
<dbReference type="GO" id="GO:0005886">
    <property type="term" value="C:plasma membrane"/>
    <property type="evidence" value="ECO:0007669"/>
    <property type="project" value="UniProtKB-SubCell"/>
</dbReference>
<keyword evidence="3" id="KW-1003">Cell membrane</keyword>
<dbReference type="OrthoDB" id="9807187at2"/>
<dbReference type="InterPro" id="IPR002758">
    <property type="entry name" value="Cation_antiport_E"/>
</dbReference>
<evidence type="ECO:0000313" key="7">
    <source>
        <dbReference type="EMBL" id="NBG95897.1"/>
    </source>
</evidence>
<protein>
    <submittedName>
        <fullName evidence="7">Cation:proton antiporter</fullName>
    </submittedName>
</protein>
<evidence type="ECO:0000256" key="4">
    <source>
        <dbReference type="ARBA" id="ARBA00022692"/>
    </source>
</evidence>
<dbReference type="GeneID" id="300654602"/>
<comment type="subcellular location">
    <subcellularLocation>
        <location evidence="1">Cell membrane</location>
        <topology evidence="1">Multi-pass membrane protein</topology>
    </subcellularLocation>
</comment>
<evidence type="ECO:0000256" key="6">
    <source>
        <dbReference type="ARBA" id="ARBA00023136"/>
    </source>
</evidence>
<keyword evidence="6" id="KW-0472">Membrane</keyword>
<dbReference type="Proteomes" id="UP000470384">
    <property type="component" value="Unassembled WGS sequence"/>
</dbReference>
<dbReference type="GO" id="GO:0008324">
    <property type="term" value="F:monoatomic cation transmembrane transporter activity"/>
    <property type="evidence" value="ECO:0007669"/>
    <property type="project" value="InterPro"/>
</dbReference>
<evidence type="ECO:0000313" key="8">
    <source>
        <dbReference type="Proteomes" id="UP000470384"/>
    </source>
</evidence>
<dbReference type="EMBL" id="WXYQ01000006">
    <property type="protein sequence ID" value="NBG95897.1"/>
    <property type="molecule type" value="Genomic_DNA"/>
</dbReference>
<evidence type="ECO:0000256" key="5">
    <source>
        <dbReference type="ARBA" id="ARBA00022989"/>
    </source>
</evidence>
<keyword evidence="8" id="KW-1185">Reference proteome</keyword>
<evidence type="ECO:0000256" key="1">
    <source>
        <dbReference type="ARBA" id="ARBA00004651"/>
    </source>
</evidence>
<reference evidence="7 8" key="1">
    <citation type="journal article" date="2016" name="Int. J. Syst. Evol. Microbiol.">
        <title>Pyruvatibacter mobilis gen. nov., sp. nov., a marine bacterium from the culture broth of Picochlorum sp. 122.</title>
        <authorList>
            <person name="Wang G."/>
            <person name="Tang M."/>
            <person name="Wu H."/>
            <person name="Dai S."/>
            <person name="Li T."/>
            <person name="Chen C."/>
            <person name="He H."/>
            <person name="Fan J."/>
            <person name="Xiang W."/>
            <person name="Li X."/>
        </authorList>
    </citation>
    <scope>NUCLEOTIDE SEQUENCE [LARGE SCALE GENOMIC DNA]</scope>
    <source>
        <strain evidence="7 8">GYP-11</strain>
    </source>
</reference>
<name>A0A845QBQ2_9HYPH</name>
<comment type="similarity">
    <text evidence="2">Belongs to the CPA3 antiporters (TC 2.A.63) subunit E family.</text>
</comment>
<dbReference type="AlphaFoldDB" id="A0A845QBQ2"/>
<comment type="caution">
    <text evidence="7">The sequence shown here is derived from an EMBL/GenBank/DDBJ whole genome shotgun (WGS) entry which is preliminary data.</text>
</comment>
<proteinExistence type="inferred from homology"/>
<keyword evidence="5" id="KW-1133">Transmembrane helix</keyword>
<evidence type="ECO:0000256" key="2">
    <source>
        <dbReference type="ARBA" id="ARBA00006228"/>
    </source>
</evidence>
<dbReference type="PANTHER" id="PTHR34584">
    <property type="entry name" value="NA(+)/H(+) ANTIPORTER SUBUNIT E1"/>
    <property type="match status" value="1"/>
</dbReference>
<organism evidence="7 8">
    <name type="scientific">Pyruvatibacter mobilis</name>
    <dbReference type="NCBI Taxonomy" id="1712261"/>
    <lineage>
        <taxon>Bacteria</taxon>
        <taxon>Pseudomonadati</taxon>
        <taxon>Pseudomonadota</taxon>
        <taxon>Alphaproteobacteria</taxon>
        <taxon>Hyphomicrobiales</taxon>
        <taxon>Parvibaculaceae</taxon>
        <taxon>Pyruvatibacter</taxon>
    </lineage>
</organism>
<dbReference type="Pfam" id="PF01899">
    <property type="entry name" value="MNHE"/>
    <property type="match status" value="1"/>
</dbReference>
<accession>A0A845QBQ2</accession>
<gene>
    <name evidence="7" type="ORF">GTQ45_09140</name>
</gene>